<evidence type="ECO:0000259" key="8">
    <source>
        <dbReference type="PROSITE" id="PS50271"/>
    </source>
</evidence>
<organism evidence="9">
    <name type="scientific">Arundo donax</name>
    <name type="common">Giant reed</name>
    <name type="synonym">Donax arundinaceus</name>
    <dbReference type="NCBI Taxonomy" id="35708"/>
    <lineage>
        <taxon>Eukaryota</taxon>
        <taxon>Viridiplantae</taxon>
        <taxon>Streptophyta</taxon>
        <taxon>Embryophyta</taxon>
        <taxon>Tracheophyta</taxon>
        <taxon>Spermatophyta</taxon>
        <taxon>Magnoliopsida</taxon>
        <taxon>Liliopsida</taxon>
        <taxon>Poales</taxon>
        <taxon>Poaceae</taxon>
        <taxon>PACMAD clade</taxon>
        <taxon>Arundinoideae</taxon>
        <taxon>Arundineae</taxon>
        <taxon>Arundo</taxon>
    </lineage>
</organism>
<dbReference type="PROSITE" id="PS50235">
    <property type="entry name" value="USP_3"/>
    <property type="match status" value="1"/>
</dbReference>
<evidence type="ECO:0000256" key="4">
    <source>
        <dbReference type="ARBA" id="ARBA00022833"/>
    </source>
</evidence>
<feature type="region of interest" description="Disordered" evidence="6">
    <location>
        <begin position="404"/>
        <end position="450"/>
    </location>
</feature>
<dbReference type="PANTHER" id="PTHR24006">
    <property type="entry name" value="UBIQUITIN CARBOXYL-TERMINAL HYDROLASE"/>
    <property type="match status" value="1"/>
</dbReference>
<dbReference type="InterPro" id="IPR038765">
    <property type="entry name" value="Papain-like_cys_pep_sf"/>
</dbReference>
<feature type="domain" description="USP" evidence="7">
    <location>
        <begin position="247"/>
        <end position="486"/>
    </location>
</feature>
<dbReference type="EMBL" id="GBRH01218978">
    <property type="protein sequence ID" value="JAD78917.1"/>
    <property type="molecule type" value="Transcribed_RNA"/>
</dbReference>
<dbReference type="GO" id="GO:0004843">
    <property type="term" value="F:cysteine-type deubiquitinase activity"/>
    <property type="evidence" value="ECO:0007669"/>
    <property type="project" value="InterPro"/>
</dbReference>
<dbReference type="SUPFAM" id="SSF54001">
    <property type="entry name" value="Cysteine proteinases"/>
    <property type="match status" value="1"/>
</dbReference>
<dbReference type="Pfam" id="PF00443">
    <property type="entry name" value="UCH"/>
    <property type="match status" value="1"/>
</dbReference>
<evidence type="ECO:0000259" key="7">
    <source>
        <dbReference type="PROSITE" id="PS50235"/>
    </source>
</evidence>
<reference evidence="9" key="1">
    <citation type="submission" date="2014-09" db="EMBL/GenBank/DDBJ databases">
        <authorList>
            <person name="Magalhaes I.L.F."/>
            <person name="Oliveira U."/>
            <person name="Santos F.R."/>
            <person name="Vidigal T.H.D.A."/>
            <person name="Brescovit A.D."/>
            <person name="Santos A.J."/>
        </authorList>
    </citation>
    <scope>NUCLEOTIDE SEQUENCE</scope>
    <source>
        <tissue evidence="9">Shoot tissue taken approximately 20 cm above the soil surface</tissue>
    </source>
</reference>
<proteinExistence type="inferred from homology"/>
<dbReference type="InterPro" id="IPR028889">
    <property type="entry name" value="USP"/>
</dbReference>
<evidence type="ECO:0000256" key="5">
    <source>
        <dbReference type="PROSITE-ProRule" id="PRU00502"/>
    </source>
</evidence>
<evidence type="ECO:0000256" key="2">
    <source>
        <dbReference type="ARBA" id="ARBA00022723"/>
    </source>
</evidence>
<dbReference type="Gene3D" id="3.90.70.10">
    <property type="entry name" value="Cysteine proteinases"/>
    <property type="match status" value="1"/>
</dbReference>
<dbReference type="SUPFAM" id="SSF57850">
    <property type="entry name" value="RING/U-box"/>
    <property type="match status" value="1"/>
</dbReference>
<evidence type="ECO:0000256" key="1">
    <source>
        <dbReference type="ARBA" id="ARBA00009085"/>
    </source>
</evidence>
<feature type="compositionally biased region" description="Basic and acidic residues" evidence="6">
    <location>
        <begin position="13"/>
        <end position="22"/>
    </location>
</feature>
<feature type="domain" description="UBP-type" evidence="8">
    <location>
        <begin position="92"/>
        <end position="215"/>
    </location>
</feature>
<dbReference type="Pfam" id="PF02148">
    <property type="entry name" value="zf-UBP"/>
    <property type="match status" value="1"/>
</dbReference>
<sequence>MGDTRPRAGGGDESPRDPKAPRLDLLTAVAAGSGRGDPPLDLLAAVAAGSGPGEPPLDLLAAVAAGSGLAEAPPLEVSNLREERAEGIGNDNMCAHVPTDSAHKEILSSSLLSEDAGTCEGCWREESGKCRMENSSILVCLECGRHFCSGLGDVDYPFGHSRQHAMKKQHWVAAFFDDPEKGYCFKCNVEVDVTPEEMQMIGKVEAGGHVFGLTDVAGDFIGGLPSLRGTWYTHGFGLADGQGYAIKGIPNRGNTCYVNAMVQCLLVLDKLRARMLGLDAPKGLLAMILGELFVETCAEGDMLDPDKLLTCARSHDDMYERGMHDSYQLLGSLREALNEDEEKYKNLNGQNGAPRVTNSIFGFELSETRTCECRLCSSVSHPFFYDLSLPLPSRVHLARSAVSPQTSESLKSQPEKTALQSLPANEHSTSEKIKTVAKSGDSHLPGSELKDVAVEETPEPLEVGEFICSFTSSKAMTADVVGVLES</sequence>
<dbReference type="GO" id="GO:0008270">
    <property type="term" value="F:zinc ion binding"/>
    <property type="evidence" value="ECO:0007669"/>
    <property type="project" value="UniProtKB-KW"/>
</dbReference>
<dbReference type="InterPro" id="IPR050164">
    <property type="entry name" value="Peptidase_C19"/>
</dbReference>
<dbReference type="PROSITE" id="PS00972">
    <property type="entry name" value="USP_1"/>
    <property type="match status" value="1"/>
</dbReference>
<keyword evidence="3 5" id="KW-0863">Zinc-finger</keyword>
<evidence type="ECO:0000256" key="3">
    <source>
        <dbReference type="ARBA" id="ARBA00022771"/>
    </source>
</evidence>
<feature type="region of interest" description="Disordered" evidence="6">
    <location>
        <begin position="1"/>
        <end position="22"/>
    </location>
</feature>
<dbReference type="InterPro" id="IPR018200">
    <property type="entry name" value="USP_CS"/>
</dbReference>
<comment type="similarity">
    <text evidence="1">Belongs to the peptidase C19 family.</text>
</comment>
<dbReference type="PANTHER" id="PTHR24006:SF807">
    <property type="entry name" value="OS08G0527100 PROTEIN"/>
    <property type="match status" value="1"/>
</dbReference>
<feature type="compositionally biased region" description="Polar residues" evidence="6">
    <location>
        <begin position="418"/>
        <end position="427"/>
    </location>
</feature>
<accession>A0A0A9D5A0</accession>
<evidence type="ECO:0000313" key="9">
    <source>
        <dbReference type="EMBL" id="JAD78917.1"/>
    </source>
</evidence>
<dbReference type="InterPro" id="IPR013083">
    <property type="entry name" value="Znf_RING/FYVE/PHD"/>
</dbReference>
<protein>
    <submittedName>
        <fullName evidence="9">Uncharacterized protein</fullName>
    </submittedName>
</protein>
<dbReference type="PROSITE" id="PS50271">
    <property type="entry name" value="ZF_UBP"/>
    <property type="match status" value="1"/>
</dbReference>
<dbReference type="Gene3D" id="3.30.40.10">
    <property type="entry name" value="Zinc/RING finger domain, C3HC4 (zinc finger)"/>
    <property type="match status" value="1"/>
</dbReference>
<reference evidence="9" key="2">
    <citation type="journal article" date="2015" name="Data Brief">
        <title>Shoot transcriptome of the giant reed, Arundo donax.</title>
        <authorList>
            <person name="Barrero R.A."/>
            <person name="Guerrero F.D."/>
            <person name="Moolhuijzen P."/>
            <person name="Goolsby J.A."/>
            <person name="Tidwell J."/>
            <person name="Bellgard S.E."/>
            <person name="Bellgard M.I."/>
        </authorList>
    </citation>
    <scope>NUCLEOTIDE SEQUENCE</scope>
    <source>
        <tissue evidence="9">Shoot tissue taken approximately 20 cm above the soil surface</tissue>
    </source>
</reference>
<dbReference type="InterPro" id="IPR001394">
    <property type="entry name" value="Peptidase_C19_UCH"/>
</dbReference>
<dbReference type="InterPro" id="IPR001607">
    <property type="entry name" value="Znf_UBP"/>
</dbReference>
<keyword evidence="4" id="KW-0862">Zinc</keyword>
<dbReference type="GO" id="GO:0016579">
    <property type="term" value="P:protein deubiquitination"/>
    <property type="evidence" value="ECO:0007669"/>
    <property type="project" value="InterPro"/>
</dbReference>
<dbReference type="AlphaFoldDB" id="A0A0A9D5A0"/>
<keyword evidence="2" id="KW-0479">Metal-binding</keyword>
<dbReference type="GO" id="GO:0005829">
    <property type="term" value="C:cytosol"/>
    <property type="evidence" value="ECO:0007669"/>
    <property type="project" value="TreeGrafter"/>
</dbReference>
<evidence type="ECO:0000256" key="6">
    <source>
        <dbReference type="SAM" id="MobiDB-lite"/>
    </source>
</evidence>
<dbReference type="GO" id="GO:0005634">
    <property type="term" value="C:nucleus"/>
    <property type="evidence" value="ECO:0007669"/>
    <property type="project" value="TreeGrafter"/>
</dbReference>
<name>A0A0A9D5A0_ARUDO</name>